<reference evidence="1" key="1">
    <citation type="submission" date="2021-02" db="EMBL/GenBank/DDBJ databases">
        <authorList>
            <consortium name="DOE Joint Genome Institute"/>
            <person name="Ahrendt S."/>
            <person name="Looney B.P."/>
            <person name="Miyauchi S."/>
            <person name="Morin E."/>
            <person name="Drula E."/>
            <person name="Courty P.E."/>
            <person name="Chicoki N."/>
            <person name="Fauchery L."/>
            <person name="Kohler A."/>
            <person name="Kuo A."/>
            <person name="Labutti K."/>
            <person name="Pangilinan J."/>
            <person name="Lipzen A."/>
            <person name="Riley R."/>
            <person name="Andreopoulos W."/>
            <person name="He G."/>
            <person name="Johnson J."/>
            <person name="Barry K.W."/>
            <person name="Grigoriev I.V."/>
            <person name="Nagy L."/>
            <person name="Hibbett D."/>
            <person name="Henrissat B."/>
            <person name="Matheny P.B."/>
            <person name="Labbe J."/>
            <person name="Martin F."/>
        </authorList>
    </citation>
    <scope>NUCLEOTIDE SEQUENCE</scope>
    <source>
        <strain evidence="1">EC-137</strain>
    </source>
</reference>
<gene>
    <name evidence="1" type="ORF">K488DRAFT_60336</name>
</gene>
<name>A0ACB8Q9D1_9AGAM</name>
<keyword evidence="2" id="KW-1185">Reference proteome</keyword>
<evidence type="ECO:0000313" key="1">
    <source>
        <dbReference type="EMBL" id="KAI0027831.1"/>
    </source>
</evidence>
<organism evidence="1 2">
    <name type="scientific">Vararia minispora EC-137</name>
    <dbReference type="NCBI Taxonomy" id="1314806"/>
    <lineage>
        <taxon>Eukaryota</taxon>
        <taxon>Fungi</taxon>
        <taxon>Dikarya</taxon>
        <taxon>Basidiomycota</taxon>
        <taxon>Agaricomycotina</taxon>
        <taxon>Agaricomycetes</taxon>
        <taxon>Russulales</taxon>
        <taxon>Lachnocladiaceae</taxon>
        <taxon>Vararia</taxon>
    </lineage>
</organism>
<proteinExistence type="predicted"/>
<dbReference type="Proteomes" id="UP000814128">
    <property type="component" value="Unassembled WGS sequence"/>
</dbReference>
<feature type="non-terminal residue" evidence="1">
    <location>
        <position position="140"/>
    </location>
</feature>
<accession>A0ACB8Q9D1</accession>
<reference evidence="1" key="2">
    <citation type="journal article" date="2022" name="New Phytol.">
        <title>Evolutionary transition to the ectomycorrhizal habit in the genomes of a hyperdiverse lineage of mushroom-forming fungi.</title>
        <authorList>
            <person name="Looney B."/>
            <person name="Miyauchi S."/>
            <person name="Morin E."/>
            <person name="Drula E."/>
            <person name="Courty P.E."/>
            <person name="Kohler A."/>
            <person name="Kuo A."/>
            <person name="LaButti K."/>
            <person name="Pangilinan J."/>
            <person name="Lipzen A."/>
            <person name="Riley R."/>
            <person name="Andreopoulos W."/>
            <person name="He G."/>
            <person name="Johnson J."/>
            <person name="Nolan M."/>
            <person name="Tritt A."/>
            <person name="Barry K.W."/>
            <person name="Grigoriev I.V."/>
            <person name="Nagy L.G."/>
            <person name="Hibbett D."/>
            <person name="Henrissat B."/>
            <person name="Matheny P.B."/>
            <person name="Labbe J."/>
            <person name="Martin F.M."/>
        </authorList>
    </citation>
    <scope>NUCLEOTIDE SEQUENCE</scope>
    <source>
        <strain evidence="1">EC-137</strain>
    </source>
</reference>
<evidence type="ECO:0000313" key="2">
    <source>
        <dbReference type="Proteomes" id="UP000814128"/>
    </source>
</evidence>
<dbReference type="EMBL" id="MU273832">
    <property type="protein sequence ID" value="KAI0027831.1"/>
    <property type="molecule type" value="Genomic_DNA"/>
</dbReference>
<comment type="caution">
    <text evidence="1">The sequence shown here is derived from an EMBL/GenBank/DDBJ whole genome shotgun (WGS) entry which is preliminary data.</text>
</comment>
<sequence>MCTAVLKRLRDVDALLSADQASTSLYAKLLDDADFLQEHVSEFRTCANSYAPVFRLPPEILREIATILSQIWVPNVPHCIYTLRPPCLGWVVLSHVCKRFRAVLLGHRSLWAQTISVFPSAQDEFLRRAGACPISFSISK</sequence>
<protein>
    <submittedName>
        <fullName evidence="1">Uncharacterized protein</fullName>
    </submittedName>
</protein>